<dbReference type="Gene3D" id="2.30.30.40">
    <property type="entry name" value="SH3 Domains"/>
    <property type="match status" value="1"/>
</dbReference>
<feature type="compositionally biased region" description="Low complexity" evidence="1">
    <location>
        <begin position="122"/>
        <end position="132"/>
    </location>
</feature>
<sequence>MIACIAAIGLVACGAPAPAAPLSALRIVEPAQGARLTINTEVPVRVEYRGADYVQVHVWVNGRRVGALPMQPGRTDASLLWTPQTLGNHVLYLEARDAGDKLIALSDVIAVRVEAPEPTAVPTAVPTLEPTLAPTPEPSPAPAEAAAMTATPVPSPTATPGVTVSNDFVNLRAGPGTRYDLLGRLSRGQTARVTGKSSDGQWWQISVEGRTAWVLGQYVQANDAAQTVSPVEAPPLPTPALLKVAVAPTAAPTEAPPMPTPTVLAEPECNPSNPYWAATLNNAPDYTFCTPVPFEFVPNASPDPDELVIRWHIYGIQSLELRIDPSGDDCGMGSRGLRQPVPFKEDNFRLNRRDWPPGGYKIGLFATLHDGRIQDWGELHFCGKG</sequence>
<accession>A0A2M8QAL3</accession>
<keyword evidence="2" id="KW-0732">Signal</keyword>
<organism evidence="4 5">
    <name type="scientific">Candidatus Thermofonsia Clade 3 bacterium</name>
    <dbReference type="NCBI Taxonomy" id="2364212"/>
    <lineage>
        <taxon>Bacteria</taxon>
        <taxon>Bacillati</taxon>
        <taxon>Chloroflexota</taxon>
        <taxon>Candidatus Thermofontia</taxon>
        <taxon>Candidatus Thermofonsia Clade 3</taxon>
    </lineage>
</organism>
<comment type="caution">
    <text evidence="4">The sequence shown here is derived from an EMBL/GenBank/DDBJ whole genome shotgun (WGS) entry which is preliminary data.</text>
</comment>
<protein>
    <recommendedName>
        <fullName evidence="3">SH3b domain-containing protein</fullName>
    </recommendedName>
</protein>
<dbReference type="AlphaFoldDB" id="A0A2M8QAL3"/>
<proteinExistence type="predicted"/>
<feature type="chain" id="PRO_5014702217" description="SH3b domain-containing protein" evidence="2">
    <location>
        <begin position="20"/>
        <end position="385"/>
    </location>
</feature>
<dbReference type="Proteomes" id="UP000230790">
    <property type="component" value="Unassembled WGS sequence"/>
</dbReference>
<evidence type="ECO:0000313" key="5">
    <source>
        <dbReference type="Proteomes" id="UP000230790"/>
    </source>
</evidence>
<dbReference type="SMART" id="SM00287">
    <property type="entry name" value="SH3b"/>
    <property type="match status" value="1"/>
</dbReference>
<dbReference type="EMBL" id="PGTN01000089">
    <property type="protein sequence ID" value="PJF46838.1"/>
    <property type="molecule type" value="Genomic_DNA"/>
</dbReference>
<evidence type="ECO:0000259" key="3">
    <source>
        <dbReference type="PROSITE" id="PS51781"/>
    </source>
</evidence>
<feature type="region of interest" description="Disordered" evidence="1">
    <location>
        <begin position="122"/>
        <end position="161"/>
    </location>
</feature>
<dbReference type="Pfam" id="PF08239">
    <property type="entry name" value="SH3_3"/>
    <property type="match status" value="1"/>
</dbReference>
<feature type="compositionally biased region" description="Low complexity" evidence="1">
    <location>
        <begin position="142"/>
        <end position="161"/>
    </location>
</feature>
<feature type="domain" description="SH3b" evidence="3">
    <location>
        <begin position="159"/>
        <end position="223"/>
    </location>
</feature>
<evidence type="ECO:0000313" key="4">
    <source>
        <dbReference type="EMBL" id="PJF46838.1"/>
    </source>
</evidence>
<dbReference type="InterPro" id="IPR013783">
    <property type="entry name" value="Ig-like_fold"/>
</dbReference>
<dbReference type="PANTHER" id="PTHR34408">
    <property type="entry name" value="FAMILY PROTEIN, PUTATIVE-RELATED"/>
    <property type="match status" value="1"/>
</dbReference>
<dbReference type="InterPro" id="IPR003646">
    <property type="entry name" value="SH3-like_bac-type"/>
</dbReference>
<dbReference type="InterPro" id="IPR052354">
    <property type="entry name" value="Cell_Wall_Dynamics_Protein"/>
</dbReference>
<feature type="signal peptide" evidence="2">
    <location>
        <begin position="1"/>
        <end position="19"/>
    </location>
</feature>
<evidence type="ECO:0000256" key="1">
    <source>
        <dbReference type="SAM" id="MobiDB-lite"/>
    </source>
</evidence>
<reference evidence="4 5" key="1">
    <citation type="submission" date="2017-11" db="EMBL/GenBank/DDBJ databases">
        <title>Evolution of Phototrophy in the Chloroflexi Phylum Driven by Horizontal Gene Transfer.</title>
        <authorList>
            <person name="Ward L.M."/>
            <person name="Hemp J."/>
            <person name="Shih P.M."/>
            <person name="Mcglynn S.E."/>
            <person name="Fischer W."/>
        </authorList>
    </citation>
    <scope>NUCLEOTIDE SEQUENCE [LARGE SCALE GENOMIC DNA]</scope>
    <source>
        <strain evidence="4">JP3_7</strain>
    </source>
</reference>
<dbReference type="Gene3D" id="2.60.40.10">
    <property type="entry name" value="Immunoglobulins"/>
    <property type="match status" value="1"/>
</dbReference>
<gene>
    <name evidence="4" type="ORF">CUN48_11750</name>
</gene>
<dbReference type="PANTHER" id="PTHR34408:SF1">
    <property type="entry name" value="GLYCOSYL HYDROLASE FAMILY 19 DOMAIN-CONTAINING PROTEIN HI_1415"/>
    <property type="match status" value="1"/>
</dbReference>
<evidence type="ECO:0000256" key="2">
    <source>
        <dbReference type="SAM" id="SignalP"/>
    </source>
</evidence>
<dbReference type="PROSITE" id="PS51781">
    <property type="entry name" value="SH3B"/>
    <property type="match status" value="1"/>
</dbReference>
<name>A0A2M8QAL3_9CHLR</name>